<proteinExistence type="predicted"/>
<gene>
    <name evidence="2" type="ORF">VFPPC_05762</name>
</gene>
<reference evidence="2 3" key="1">
    <citation type="journal article" date="2016" name="PLoS Pathog.">
        <title>Biosynthesis of antibiotic leucinostatins in bio-control fungus Purpureocillium lilacinum and their inhibition on phytophthora revealed by genome mining.</title>
        <authorList>
            <person name="Wang G."/>
            <person name="Liu Z."/>
            <person name="Lin R."/>
            <person name="Li E."/>
            <person name="Mao Z."/>
            <person name="Ling J."/>
            <person name="Yang Y."/>
            <person name="Yin W.B."/>
            <person name="Xie B."/>
        </authorList>
    </citation>
    <scope>NUCLEOTIDE SEQUENCE [LARGE SCALE GENOMIC DNA]</scope>
    <source>
        <strain evidence="2">170</strain>
    </source>
</reference>
<protein>
    <recommendedName>
        <fullName evidence="4">G protein-coupled receptor</fullName>
    </recommendedName>
</protein>
<evidence type="ECO:0008006" key="4">
    <source>
        <dbReference type="Google" id="ProtNLM"/>
    </source>
</evidence>
<sequence>MAAPIPDYFDLNWAVLSTIGITYFFVGIMVAGIRGKISAIILVPMIVSAACALANGLIYYQAYTQPPPVKQAVSLIFQDISWMIQEAGLPFYGYIIVTNIISGHERVIFLTLFWVLIFIIVGIRAAIIAVNTCVILDKTVPVAVYSTIMNRLHIGYFLPIALAESVSAFFLIKRFRTTIKSSISSGINAGKLFCYLMRSTEMRVATLALVGISRTITFSFHVIGNEKGIARQLDLFVYTLTSIFPIVMFIDTVSTRRLSAEDNNERFNVFVGPTVSCTAVGSPDLDARKHSTMNHYEDIEISAV</sequence>
<organism evidence="2 3">
    <name type="scientific">Pochonia chlamydosporia 170</name>
    <dbReference type="NCBI Taxonomy" id="1380566"/>
    <lineage>
        <taxon>Eukaryota</taxon>
        <taxon>Fungi</taxon>
        <taxon>Dikarya</taxon>
        <taxon>Ascomycota</taxon>
        <taxon>Pezizomycotina</taxon>
        <taxon>Sordariomycetes</taxon>
        <taxon>Hypocreomycetidae</taxon>
        <taxon>Hypocreales</taxon>
        <taxon>Clavicipitaceae</taxon>
        <taxon>Pochonia</taxon>
    </lineage>
</organism>
<dbReference type="KEGG" id="pchm:VFPPC_05762"/>
<keyword evidence="3" id="KW-1185">Reference proteome</keyword>
<dbReference type="AlphaFoldDB" id="A0A179FG31"/>
<dbReference type="RefSeq" id="XP_018141810.1">
    <property type="nucleotide sequence ID" value="XM_018284903.1"/>
</dbReference>
<evidence type="ECO:0000313" key="3">
    <source>
        <dbReference type="Proteomes" id="UP000078397"/>
    </source>
</evidence>
<feature type="transmembrane region" description="Helical" evidence="1">
    <location>
        <begin position="40"/>
        <end position="60"/>
    </location>
</feature>
<feature type="transmembrane region" description="Helical" evidence="1">
    <location>
        <begin position="204"/>
        <end position="223"/>
    </location>
</feature>
<feature type="transmembrane region" description="Helical" evidence="1">
    <location>
        <begin position="12"/>
        <end position="33"/>
    </location>
</feature>
<dbReference type="Proteomes" id="UP000078397">
    <property type="component" value="Unassembled WGS sequence"/>
</dbReference>
<dbReference type="EMBL" id="LSBJ02000005">
    <property type="protein sequence ID" value="OAQ64496.1"/>
    <property type="molecule type" value="Genomic_DNA"/>
</dbReference>
<feature type="transmembrane region" description="Helical" evidence="1">
    <location>
        <begin position="108"/>
        <end position="132"/>
    </location>
</feature>
<feature type="transmembrane region" description="Helical" evidence="1">
    <location>
        <begin position="80"/>
        <end position="101"/>
    </location>
</feature>
<name>A0A179FG31_METCM</name>
<comment type="caution">
    <text evidence="2">The sequence shown here is derived from an EMBL/GenBank/DDBJ whole genome shotgun (WGS) entry which is preliminary data.</text>
</comment>
<feature type="transmembrane region" description="Helical" evidence="1">
    <location>
        <begin position="152"/>
        <end position="172"/>
    </location>
</feature>
<keyword evidence="1" id="KW-1133">Transmembrane helix</keyword>
<accession>A0A179FG31</accession>
<evidence type="ECO:0000313" key="2">
    <source>
        <dbReference type="EMBL" id="OAQ64496.1"/>
    </source>
</evidence>
<dbReference type="OrthoDB" id="5306317at2759"/>
<keyword evidence="1" id="KW-0472">Membrane</keyword>
<keyword evidence="1" id="KW-0812">Transmembrane</keyword>
<dbReference type="GeneID" id="28848897"/>
<feature type="transmembrane region" description="Helical" evidence="1">
    <location>
        <begin position="235"/>
        <end position="253"/>
    </location>
</feature>
<evidence type="ECO:0000256" key="1">
    <source>
        <dbReference type="SAM" id="Phobius"/>
    </source>
</evidence>